<evidence type="ECO:0000259" key="4">
    <source>
        <dbReference type="Pfam" id="PF12890"/>
    </source>
</evidence>
<keyword evidence="5" id="KW-0378">Hydrolase</keyword>
<keyword evidence="6" id="KW-1185">Reference proteome</keyword>
<dbReference type="Gene3D" id="2.30.40.10">
    <property type="entry name" value="Urease, subunit C, domain 1"/>
    <property type="match status" value="1"/>
</dbReference>
<comment type="caution">
    <text evidence="5">The sequence shown here is derived from an EMBL/GenBank/DDBJ whole genome shotgun (WGS) entry which is preliminary data.</text>
</comment>
<dbReference type="InterPro" id="IPR004722">
    <property type="entry name" value="DHOase"/>
</dbReference>
<dbReference type="Proteomes" id="UP001519924">
    <property type="component" value="Unassembled WGS sequence"/>
</dbReference>
<dbReference type="InterPro" id="IPR013108">
    <property type="entry name" value="Amidohydro_3"/>
</dbReference>
<dbReference type="RefSeq" id="WP_220115617.1">
    <property type="nucleotide sequence ID" value="NZ_JAHZUY010000002.1"/>
</dbReference>
<accession>A0ABS7EXL8</accession>
<keyword evidence="2" id="KW-0665">Pyrimidine biosynthesis</keyword>
<dbReference type="EC" id="3.5.2.3" evidence="5"/>
<dbReference type="Pfam" id="PF07969">
    <property type="entry name" value="Amidohydro_3"/>
    <property type="match status" value="1"/>
</dbReference>
<dbReference type="PANTHER" id="PTHR43668:SF2">
    <property type="entry name" value="ALLANTOINASE"/>
    <property type="match status" value="1"/>
</dbReference>
<dbReference type="Pfam" id="PF12890">
    <property type="entry name" value="DHOase"/>
    <property type="match status" value="1"/>
</dbReference>
<evidence type="ECO:0000256" key="1">
    <source>
        <dbReference type="ARBA" id="ARBA00022833"/>
    </source>
</evidence>
<dbReference type="SUPFAM" id="SSF51338">
    <property type="entry name" value="Composite domain of metallo-dependent hydrolases"/>
    <property type="match status" value="1"/>
</dbReference>
<evidence type="ECO:0000259" key="3">
    <source>
        <dbReference type="Pfam" id="PF07969"/>
    </source>
</evidence>
<dbReference type="Gene3D" id="3.20.20.140">
    <property type="entry name" value="Metal-dependent hydrolases"/>
    <property type="match status" value="1"/>
</dbReference>
<dbReference type="NCBIfam" id="TIGR00857">
    <property type="entry name" value="pyrC_multi"/>
    <property type="match status" value="1"/>
</dbReference>
<name>A0ABS7EXL8_9PROT</name>
<dbReference type="InterPro" id="IPR032466">
    <property type="entry name" value="Metal_Hydrolase"/>
</dbReference>
<dbReference type="SUPFAM" id="SSF51556">
    <property type="entry name" value="Metallo-dependent hydrolases"/>
    <property type="match status" value="1"/>
</dbReference>
<dbReference type="PANTHER" id="PTHR43668">
    <property type="entry name" value="ALLANTOINASE"/>
    <property type="match status" value="1"/>
</dbReference>
<reference evidence="5 6" key="1">
    <citation type="submission" date="2021-08" db="EMBL/GenBank/DDBJ databases">
        <title>Caldovatus sediminis gen. nov., sp. nov., a moderately thermophilic bacterium isolated from a hot spring.</title>
        <authorList>
            <person name="Hu C.-J."/>
            <person name="Li W.-J."/>
            <person name="Xian W.-D."/>
        </authorList>
    </citation>
    <scope>NUCLEOTIDE SEQUENCE [LARGE SCALE GENOMIC DNA]</scope>
    <source>
        <strain evidence="5 6">SYSU G05006</strain>
    </source>
</reference>
<evidence type="ECO:0000256" key="2">
    <source>
        <dbReference type="ARBA" id="ARBA00022975"/>
    </source>
</evidence>
<keyword evidence="1" id="KW-0862">Zinc</keyword>
<dbReference type="InterPro" id="IPR011059">
    <property type="entry name" value="Metal-dep_hydrolase_composite"/>
</dbReference>
<dbReference type="EMBL" id="JAHZUY010000002">
    <property type="protein sequence ID" value="MBW8268112.1"/>
    <property type="molecule type" value="Genomic_DNA"/>
</dbReference>
<dbReference type="InterPro" id="IPR024403">
    <property type="entry name" value="DHOase_cat"/>
</dbReference>
<dbReference type="InterPro" id="IPR050138">
    <property type="entry name" value="DHOase/Allantoinase_Hydrolase"/>
</dbReference>
<dbReference type="CDD" id="cd01317">
    <property type="entry name" value="DHOase_IIa"/>
    <property type="match status" value="1"/>
</dbReference>
<gene>
    <name evidence="5" type="primary">pyrC</name>
    <name evidence="5" type="ORF">K1J50_01285</name>
</gene>
<dbReference type="GO" id="GO:0004151">
    <property type="term" value="F:dihydroorotase activity"/>
    <property type="evidence" value="ECO:0007669"/>
    <property type="project" value="UniProtKB-EC"/>
</dbReference>
<organism evidence="5 6">
    <name type="scientific">Caldovatus aquaticus</name>
    <dbReference type="NCBI Taxonomy" id="2865671"/>
    <lineage>
        <taxon>Bacteria</taxon>
        <taxon>Pseudomonadati</taxon>
        <taxon>Pseudomonadota</taxon>
        <taxon>Alphaproteobacteria</taxon>
        <taxon>Acetobacterales</taxon>
        <taxon>Roseomonadaceae</taxon>
        <taxon>Caldovatus</taxon>
    </lineage>
</organism>
<evidence type="ECO:0000313" key="6">
    <source>
        <dbReference type="Proteomes" id="UP001519924"/>
    </source>
</evidence>
<evidence type="ECO:0000313" key="5">
    <source>
        <dbReference type="EMBL" id="MBW8268112.1"/>
    </source>
</evidence>
<feature type="domain" description="Amidohydrolase 3" evidence="3">
    <location>
        <begin position="344"/>
        <end position="423"/>
    </location>
</feature>
<protein>
    <submittedName>
        <fullName evidence="5">Dihydroorotase</fullName>
        <ecNumber evidence="5">3.5.2.3</ecNumber>
    </submittedName>
</protein>
<proteinExistence type="predicted"/>
<feature type="domain" description="Dihydroorotase catalytic" evidence="4">
    <location>
        <begin position="53"/>
        <end position="237"/>
    </location>
</feature>
<sequence length="425" mass="43292">MRDTLIANARLLDPATGLDAPGALLIRDGAIADLGPGLAAPEGAETVDAAGACLAPGLVDLRAALGEPGAEHRETIASAAQAAAAGGITTLCVLPDSDPPIDDPALVQFVIRRGEATGSVALLPYGAATRGCAGAEIAEFGLLREAGAIAFTDGARAIGNARTMRLALSYARGFGTFVVQHPEEPSLAAGGAATEGELATRLGLPGIPAEAEAILVERDIALARLTGGHVHFAHVSTAAALARIRAAKAEGLAVTCDTAPPYFDLNETAIGDFRTYAKLSPPLRAESDRQAVVAALADGTIDAIASDHQPRDADDKRLPFAQAAAGGAGLATLLAVTLARVHAGDLTLLQALDLLTARPARLLGLPAGRLAKGAPADLVLFHPDRAWKVEAGRLPGKAQNSPFDGRALEGRVLGTWKAGRRVFGG</sequence>